<evidence type="ECO:0000313" key="2">
    <source>
        <dbReference type="Proteomes" id="UP001146469"/>
    </source>
</evidence>
<organism evidence="1 2">
    <name type="scientific">Corynebacterium evansiae</name>
    <dbReference type="NCBI Taxonomy" id="2913499"/>
    <lineage>
        <taxon>Bacteria</taxon>
        <taxon>Bacillati</taxon>
        <taxon>Actinomycetota</taxon>
        <taxon>Actinomycetes</taxon>
        <taxon>Mycobacteriales</taxon>
        <taxon>Corynebacteriaceae</taxon>
        <taxon>Corynebacterium</taxon>
    </lineage>
</organism>
<dbReference type="GO" id="GO:0009036">
    <property type="term" value="F:type II site-specific deoxyribonuclease activity"/>
    <property type="evidence" value="ECO:0007669"/>
    <property type="project" value="InterPro"/>
</dbReference>
<protein>
    <submittedName>
        <fullName evidence="1">MamI family restriction endonuclease</fullName>
        <ecNumber evidence="1">3.1.21.-</ecNumber>
    </submittedName>
</protein>
<keyword evidence="1" id="KW-0540">Nuclease</keyword>
<comment type="caution">
    <text evidence="1">The sequence shown here is derived from an EMBL/GenBank/DDBJ whole genome shotgun (WGS) entry which is preliminary data.</text>
</comment>
<dbReference type="GO" id="GO:0003677">
    <property type="term" value="F:DNA binding"/>
    <property type="evidence" value="ECO:0007669"/>
    <property type="project" value="InterPro"/>
</dbReference>
<gene>
    <name evidence="1" type="ORF">L8V00_08835</name>
</gene>
<keyword evidence="1" id="KW-0378">Hydrolase</keyword>
<keyword evidence="1" id="KW-0255">Endonuclease</keyword>
<dbReference type="InterPro" id="IPR019067">
    <property type="entry name" value="Restrct_endonuc_II_MamI"/>
</dbReference>
<accession>A0A9X3LQN4</accession>
<dbReference type="AlphaFoldDB" id="A0A9X3LQN4"/>
<proteinExistence type="predicted"/>
<dbReference type="Proteomes" id="UP001146469">
    <property type="component" value="Unassembled WGS sequence"/>
</dbReference>
<dbReference type="EC" id="3.1.21.-" evidence="1"/>
<sequence>MQKEVKEAIDAGIELRSEVLSGLTRYQRVQLLELLFQDFFVDQHRLLQKWASLTGQTAQIDTGYIAQFVASIITGIPGQGFRGKGDDLVDGSEVKSAANISGVDTPRWNHNMGTAAADEKNRQQGKKTNSEKYLEAPLLFYLLADRITSTEDDAPPETRIRAWCVDVQADIAWRSLVERYNYEKSGGTYNLQLHPPVGYNDNLVTNTTFNLDFSDVLVFDYRIALKTDGTDDHYWNVELPQKLIPISGRTKIVETVNRAKQKKTHTAPEDLVADIAVLPDHFPVILDAEVEDKLDEVSEKEGVQLGIE</sequence>
<name>A0A9X3LQN4_9CORY</name>
<dbReference type="Pfam" id="PF09567">
    <property type="entry name" value="RE_MamI"/>
    <property type="match status" value="1"/>
</dbReference>
<reference evidence="1" key="1">
    <citation type="submission" date="2022-02" db="EMBL/GenBank/DDBJ databases">
        <title>Corynebacterium sp. from urogenital microbiome.</title>
        <authorList>
            <person name="Cappelli E.A."/>
            <person name="Ribeiro T.G."/>
            <person name="Peixe L."/>
        </authorList>
    </citation>
    <scope>NUCLEOTIDE SEQUENCE</scope>
    <source>
        <strain evidence="1">C8Ua_174</strain>
    </source>
</reference>
<keyword evidence="2" id="KW-1185">Reference proteome</keyword>
<dbReference type="GO" id="GO:0009307">
    <property type="term" value="P:DNA restriction-modification system"/>
    <property type="evidence" value="ECO:0007669"/>
    <property type="project" value="InterPro"/>
</dbReference>
<dbReference type="EMBL" id="JAKMUT010000008">
    <property type="protein sequence ID" value="MCZ9290303.1"/>
    <property type="molecule type" value="Genomic_DNA"/>
</dbReference>
<dbReference type="RefSeq" id="WP_269944790.1">
    <property type="nucleotide sequence ID" value="NZ_JAKMUT010000008.1"/>
</dbReference>
<evidence type="ECO:0000313" key="1">
    <source>
        <dbReference type="EMBL" id="MCZ9290303.1"/>
    </source>
</evidence>